<comment type="subunit">
    <text evidence="10">Homopentamer.</text>
</comment>
<dbReference type="NCBIfam" id="NF001843">
    <property type="entry name" value="PRK00567.1-4"/>
    <property type="match status" value="1"/>
</dbReference>
<evidence type="ECO:0000313" key="12">
    <source>
        <dbReference type="Proteomes" id="UP001645039"/>
    </source>
</evidence>
<keyword evidence="8 10" id="KW-0472">Membrane</keyword>
<organism evidence="11 12">
    <name type="scientific">Halomonas casei</name>
    <dbReference type="NCBI Taxonomy" id="2742613"/>
    <lineage>
        <taxon>Bacteria</taxon>
        <taxon>Pseudomonadati</taxon>
        <taxon>Pseudomonadota</taxon>
        <taxon>Gammaproteobacteria</taxon>
        <taxon>Oceanospirillales</taxon>
        <taxon>Halomonadaceae</taxon>
        <taxon>Halomonas</taxon>
    </lineage>
</organism>
<evidence type="ECO:0000256" key="1">
    <source>
        <dbReference type="ARBA" id="ARBA00004651"/>
    </source>
</evidence>
<dbReference type="Proteomes" id="UP001645039">
    <property type="component" value="Unassembled WGS sequence"/>
</dbReference>
<feature type="transmembrane region" description="Helical" evidence="10">
    <location>
        <begin position="20"/>
        <end position="38"/>
    </location>
</feature>
<accession>A0ABR9F2U5</accession>
<keyword evidence="3 10" id="KW-0813">Transport</keyword>
<feature type="transmembrane region" description="Helical" evidence="10">
    <location>
        <begin position="45"/>
        <end position="67"/>
    </location>
</feature>
<comment type="subcellular location">
    <subcellularLocation>
        <location evidence="10">Cell inner membrane</location>
        <topology evidence="10">Multi-pass membrane protein</topology>
    </subcellularLocation>
    <subcellularLocation>
        <location evidence="1">Cell membrane</location>
        <topology evidence="1">Multi-pass membrane protein</topology>
    </subcellularLocation>
</comment>
<keyword evidence="9 10" id="KW-0407">Ion channel</keyword>
<keyword evidence="5 10" id="KW-0812">Transmembrane</keyword>
<dbReference type="NCBIfam" id="TIGR00220">
    <property type="entry name" value="mscL"/>
    <property type="match status" value="1"/>
</dbReference>
<gene>
    <name evidence="10 11" type="primary">mscL</name>
    <name evidence="11" type="ORF">EI168_08960</name>
</gene>
<dbReference type="InterPro" id="IPR001185">
    <property type="entry name" value="MS_channel"/>
</dbReference>
<keyword evidence="10" id="KW-0997">Cell inner membrane</keyword>
<evidence type="ECO:0000256" key="8">
    <source>
        <dbReference type="ARBA" id="ARBA00023136"/>
    </source>
</evidence>
<evidence type="ECO:0000256" key="9">
    <source>
        <dbReference type="ARBA" id="ARBA00023303"/>
    </source>
</evidence>
<feature type="transmembrane region" description="Helical" evidence="10">
    <location>
        <begin position="87"/>
        <end position="108"/>
    </location>
</feature>
<keyword evidence="6 10" id="KW-1133">Transmembrane helix</keyword>
<dbReference type="PANTHER" id="PTHR30266:SF2">
    <property type="entry name" value="LARGE-CONDUCTANCE MECHANOSENSITIVE CHANNEL"/>
    <property type="match status" value="1"/>
</dbReference>
<proteinExistence type="inferred from homology"/>
<dbReference type="EMBL" id="RRZD01000007">
    <property type="protein sequence ID" value="MBE0400236.1"/>
    <property type="molecule type" value="Genomic_DNA"/>
</dbReference>
<dbReference type="InterPro" id="IPR037673">
    <property type="entry name" value="MSC/AndL"/>
</dbReference>
<sequence length="171" mass="18170">MAKLFKEFREFAVKGNVVDMAVGIIIGGAFTLIVQSLVKDVMNPIIGLLVGGVDFSNLFVVLSQGAVAGPYPTLAAAQVAGAVTLNVGLFINAVVSFTIVAFVVFMLVRTINRLKREEVESPKSPVEKPCPHCLMTVPIKATRCGHCTSELPVPTEAEQQSLNTASTPLQS</sequence>
<dbReference type="PRINTS" id="PR01264">
    <property type="entry name" value="MECHCHANNEL"/>
</dbReference>
<dbReference type="InterPro" id="IPR019823">
    <property type="entry name" value="Mechanosensitive_channel_CS"/>
</dbReference>
<dbReference type="SUPFAM" id="SSF81330">
    <property type="entry name" value="Gated mechanosensitive channel"/>
    <property type="match status" value="1"/>
</dbReference>
<dbReference type="Gene3D" id="1.10.1200.120">
    <property type="entry name" value="Large-conductance mechanosensitive channel, MscL, domain 1"/>
    <property type="match status" value="1"/>
</dbReference>
<reference evidence="11 12" key="1">
    <citation type="submission" date="2020-07" db="EMBL/GenBank/DDBJ databases">
        <title>Halophilic bacteria isolated from french cheeses.</title>
        <authorList>
            <person name="Kothe C.I."/>
            <person name="Farah-Kraiem B."/>
            <person name="Renault P."/>
            <person name="Dridi B."/>
        </authorList>
    </citation>
    <scope>NUCLEOTIDE SEQUENCE [LARGE SCALE GENOMIC DNA]</scope>
    <source>
        <strain evidence="11 12">FME1</strain>
    </source>
</reference>
<evidence type="ECO:0000256" key="3">
    <source>
        <dbReference type="ARBA" id="ARBA00022448"/>
    </source>
</evidence>
<keyword evidence="4 10" id="KW-1003">Cell membrane</keyword>
<dbReference type="HAMAP" id="MF_00115">
    <property type="entry name" value="MscL"/>
    <property type="match status" value="1"/>
</dbReference>
<dbReference type="InterPro" id="IPR036019">
    <property type="entry name" value="MscL_channel"/>
</dbReference>
<name>A0ABR9F2U5_9GAMM</name>
<protein>
    <recommendedName>
        <fullName evidence="10">Large-conductance mechanosensitive channel</fullName>
    </recommendedName>
</protein>
<evidence type="ECO:0000313" key="11">
    <source>
        <dbReference type="EMBL" id="MBE0400236.1"/>
    </source>
</evidence>
<comment type="function">
    <text evidence="10">Channel that opens in response to stretch forces in the membrane lipid bilayer. May participate in the regulation of osmotic pressure changes within the cell.</text>
</comment>
<evidence type="ECO:0000256" key="6">
    <source>
        <dbReference type="ARBA" id="ARBA00022989"/>
    </source>
</evidence>
<evidence type="ECO:0000256" key="2">
    <source>
        <dbReference type="ARBA" id="ARBA00007254"/>
    </source>
</evidence>
<dbReference type="PROSITE" id="PS01327">
    <property type="entry name" value="MSCL"/>
    <property type="match status" value="1"/>
</dbReference>
<comment type="caution">
    <text evidence="11">The sequence shown here is derived from an EMBL/GenBank/DDBJ whole genome shotgun (WGS) entry which is preliminary data.</text>
</comment>
<evidence type="ECO:0000256" key="10">
    <source>
        <dbReference type="HAMAP-Rule" id="MF_00115"/>
    </source>
</evidence>
<evidence type="ECO:0000256" key="4">
    <source>
        <dbReference type="ARBA" id="ARBA00022475"/>
    </source>
</evidence>
<dbReference type="PANTHER" id="PTHR30266">
    <property type="entry name" value="MECHANOSENSITIVE CHANNEL MSCL"/>
    <property type="match status" value="1"/>
</dbReference>
<dbReference type="RefSeq" id="WP_096276996.1">
    <property type="nucleotide sequence ID" value="NZ_CBCSBM010000004.1"/>
</dbReference>
<dbReference type="Pfam" id="PF01741">
    <property type="entry name" value="MscL"/>
    <property type="match status" value="1"/>
</dbReference>
<keyword evidence="12" id="KW-1185">Reference proteome</keyword>
<keyword evidence="7 10" id="KW-0406">Ion transport</keyword>
<comment type="similarity">
    <text evidence="2 10">Belongs to the MscL family.</text>
</comment>
<evidence type="ECO:0000256" key="7">
    <source>
        <dbReference type="ARBA" id="ARBA00023065"/>
    </source>
</evidence>
<evidence type="ECO:0000256" key="5">
    <source>
        <dbReference type="ARBA" id="ARBA00022692"/>
    </source>
</evidence>